<feature type="coiled-coil region" evidence="3">
    <location>
        <begin position="269"/>
        <end position="303"/>
    </location>
</feature>
<reference evidence="5 6" key="1">
    <citation type="journal article" date="2009" name="Nature">
        <title>The Sorghum bicolor genome and the diversification of grasses.</title>
        <authorList>
            <person name="Paterson A.H."/>
            <person name="Bowers J.E."/>
            <person name="Bruggmann R."/>
            <person name="Dubchak I."/>
            <person name="Grimwood J."/>
            <person name="Gundlach H."/>
            <person name="Haberer G."/>
            <person name="Hellsten U."/>
            <person name="Mitros T."/>
            <person name="Poliakov A."/>
            <person name="Schmutz J."/>
            <person name="Spannagl M."/>
            <person name="Tang H."/>
            <person name="Wang X."/>
            <person name="Wicker T."/>
            <person name="Bharti A.K."/>
            <person name="Chapman J."/>
            <person name="Feltus F.A."/>
            <person name="Gowik U."/>
            <person name="Grigoriev I.V."/>
            <person name="Lyons E."/>
            <person name="Maher C.A."/>
            <person name="Martis M."/>
            <person name="Narechania A."/>
            <person name="Otillar R.P."/>
            <person name="Penning B.W."/>
            <person name="Salamov A.A."/>
            <person name="Wang Y."/>
            <person name="Zhang L."/>
            <person name="Carpita N.C."/>
            <person name="Freeling M."/>
            <person name="Gingle A.R."/>
            <person name="Hash C.T."/>
            <person name="Keller B."/>
            <person name="Klein P."/>
            <person name="Kresovich S."/>
            <person name="McCann M.C."/>
            <person name="Ming R."/>
            <person name="Peterson D.G."/>
            <person name="Mehboob-ur-Rahman"/>
            <person name="Ware D."/>
            <person name="Westhoff P."/>
            <person name="Mayer K.F."/>
            <person name="Messing J."/>
            <person name="Rokhsar D.S."/>
        </authorList>
    </citation>
    <scope>NUCLEOTIDE SEQUENCE [LARGE SCALE GENOMIC DNA]</scope>
    <source>
        <strain evidence="6">cv. BTx623</strain>
    </source>
</reference>
<dbReference type="Proteomes" id="UP000000768">
    <property type="component" value="Chromosome 1"/>
</dbReference>
<keyword evidence="6" id="KW-1185">Reference proteome</keyword>
<gene>
    <name evidence="5" type="ORF">SORBI_3001G536300</name>
</gene>
<dbReference type="EMBL" id="CM000760">
    <property type="protein sequence ID" value="KXG40376.1"/>
    <property type="molecule type" value="Genomic_DNA"/>
</dbReference>
<accession>A0A1B6QR25</accession>
<evidence type="ECO:0000256" key="1">
    <source>
        <dbReference type="ARBA" id="ARBA00023054"/>
    </source>
</evidence>
<dbReference type="InterPro" id="IPR011684">
    <property type="entry name" value="NAB"/>
</dbReference>
<evidence type="ECO:0000256" key="2">
    <source>
        <dbReference type="ARBA" id="ARBA00038006"/>
    </source>
</evidence>
<keyword evidence="1 3" id="KW-0175">Coiled coil</keyword>
<evidence type="ECO:0000256" key="3">
    <source>
        <dbReference type="SAM" id="Coils"/>
    </source>
</evidence>
<proteinExistence type="inferred from homology"/>
<evidence type="ECO:0000259" key="4">
    <source>
        <dbReference type="PROSITE" id="PS51774"/>
    </source>
</evidence>
<sequence length="360" mass="39366">MESEEADSSSAPARVGSVSCRSPTCPPWLQAAIADIEQRVRALAVDEAPPTEHSFAERAENYYHKRPQLLSLLSDLHRRYLCLADRYSQSLSTIHHKHPTSLPAPAVSDCGSSDVDDRCSDADSSLSYQHPPGAGVSSSTTAEAELVVAELVAAWVERDVLADEAARRAAESARKIELQGSLVEVLESERLVLLGENARLGFRASAAEDEAAAAAAELGYARRRAAEMARLVVKLREDHRVCMLGRKAEALQAQVYALELRNRECYEAMAAWEAERRVAGAEIQRLRAENRRLADEAAAAAVMARRRKRKGSGGWWARVRMAAEWTPCAPATTVAVRKVGEQVKGKDDGKYYYGGGCFCV</sequence>
<dbReference type="EMBL" id="CM000760">
    <property type="protein sequence ID" value="KXG40377.1"/>
    <property type="molecule type" value="Genomic_DNA"/>
</dbReference>
<organism evidence="5 6">
    <name type="scientific">Sorghum bicolor</name>
    <name type="common">Sorghum</name>
    <name type="synonym">Sorghum vulgare</name>
    <dbReference type="NCBI Taxonomy" id="4558"/>
    <lineage>
        <taxon>Eukaryota</taxon>
        <taxon>Viridiplantae</taxon>
        <taxon>Streptophyta</taxon>
        <taxon>Embryophyta</taxon>
        <taxon>Tracheophyta</taxon>
        <taxon>Spermatophyta</taxon>
        <taxon>Magnoliopsida</taxon>
        <taxon>Liliopsida</taxon>
        <taxon>Poales</taxon>
        <taxon>Poaceae</taxon>
        <taxon>PACMAD clade</taxon>
        <taxon>Panicoideae</taxon>
        <taxon>Andropogonodae</taxon>
        <taxon>Andropogoneae</taxon>
        <taxon>Sorghinae</taxon>
        <taxon>Sorghum</taxon>
    </lineage>
</organism>
<dbReference type="OrthoDB" id="1911293at2759"/>
<dbReference type="Gramene" id="KXG40376">
    <property type="protein sequence ID" value="KXG40376"/>
    <property type="gene ID" value="SORBI_3001G536300"/>
</dbReference>
<dbReference type="eggNOG" id="ENOG502QUKM">
    <property type="taxonomic scope" value="Eukaryota"/>
</dbReference>
<dbReference type="Pfam" id="PF07765">
    <property type="entry name" value="KIP1"/>
    <property type="match status" value="1"/>
</dbReference>
<name>A0A1B6QR25_SORBI</name>
<dbReference type="Gramene" id="OQU93416">
    <property type="protein sequence ID" value="OQU93416"/>
    <property type="gene ID" value="SORBI_3001G536300"/>
</dbReference>
<dbReference type="AlphaFoldDB" id="A0A1B6QR25"/>
<evidence type="ECO:0000313" key="5">
    <source>
        <dbReference type="EMBL" id="KXG40377.1"/>
    </source>
</evidence>
<dbReference type="InterPro" id="IPR051861">
    <property type="entry name" value="NET_actin-binding_domain"/>
</dbReference>
<evidence type="ECO:0000313" key="6">
    <source>
        <dbReference type="Proteomes" id="UP000000768"/>
    </source>
</evidence>
<protein>
    <recommendedName>
        <fullName evidence="4">NAB domain-containing protein</fullName>
    </recommendedName>
</protein>
<dbReference type="OMA" id="DDHRACM"/>
<dbReference type="PANTHER" id="PTHR32258:SF26">
    <property type="entry name" value="KINASE INTERACTING (KIP1-LIKE) FAMILY PROTEIN"/>
    <property type="match status" value="1"/>
</dbReference>
<feature type="domain" description="NAB" evidence="4">
    <location>
        <begin position="8"/>
        <end position="94"/>
    </location>
</feature>
<comment type="similarity">
    <text evidence="2">Belongs to the NET family.</text>
</comment>
<reference evidence="5" key="2">
    <citation type="submission" date="2017-02" db="EMBL/GenBank/DDBJ databases">
        <title>WGS assembly of Sorghum bicolor.</title>
        <authorList>
            <person name="Paterson A."/>
            <person name="Mullet J."/>
            <person name="Bowers J."/>
            <person name="Bruggmann R."/>
            <person name="Dubchak I."/>
            <person name="Grimwood J."/>
            <person name="Gundlach H."/>
            <person name="Haberer G."/>
            <person name="Hellsten U."/>
            <person name="Mitros T."/>
            <person name="Poliakov A."/>
            <person name="Schmutz J."/>
            <person name="Spannagl M."/>
            <person name="Tang H."/>
            <person name="Wang X."/>
            <person name="Wicker T."/>
            <person name="Bharti A."/>
            <person name="Chapman J."/>
            <person name="Feltus F."/>
            <person name="Gowik U."/>
            <person name="Grigoriev I."/>
            <person name="Lyons E."/>
            <person name="Maher C."/>
            <person name="Martis M."/>
            <person name="Narechania A."/>
            <person name="Otillar R."/>
            <person name="Penning B."/>
            <person name="Salamov A."/>
            <person name="Wang Y."/>
            <person name="Zhang L."/>
            <person name="Carpita N."/>
            <person name="Freeling M."/>
            <person name="Gingle A."/>
            <person name="Hash C."/>
            <person name="Keller B."/>
            <person name="Klein P."/>
            <person name="Kresovich S."/>
            <person name="Mccann M."/>
            <person name="Ming R."/>
            <person name="Peterson D."/>
            <person name="Rahman M."/>
            <person name="Ware D."/>
            <person name="Westhoff P."/>
            <person name="Mayer K."/>
            <person name="Messing J."/>
            <person name="Sims D."/>
            <person name="Jenkins J."/>
            <person name="Shu S."/>
            <person name="Rokhsar D."/>
        </authorList>
    </citation>
    <scope>NUCLEOTIDE SEQUENCE</scope>
</reference>
<dbReference type="Gramene" id="KXG40377">
    <property type="protein sequence ID" value="KXG40377"/>
    <property type="gene ID" value="SORBI_3001G536300"/>
</dbReference>
<dbReference type="FunCoup" id="A0A1B6QR25">
    <property type="interactions" value="527"/>
</dbReference>
<dbReference type="GO" id="GO:0003779">
    <property type="term" value="F:actin binding"/>
    <property type="evidence" value="ECO:0007669"/>
    <property type="project" value="InterPro"/>
</dbReference>
<dbReference type="PROSITE" id="PS51774">
    <property type="entry name" value="NAB"/>
    <property type="match status" value="1"/>
</dbReference>
<dbReference type="EMBL" id="CM000760">
    <property type="protein sequence ID" value="OQU93416.1"/>
    <property type="molecule type" value="Genomic_DNA"/>
</dbReference>
<dbReference type="PANTHER" id="PTHR32258">
    <property type="entry name" value="PROTEIN NETWORKED 4A"/>
    <property type="match status" value="1"/>
</dbReference>
<dbReference type="InParanoid" id="A0A1B6QR25"/>
<reference evidence="6" key="3">
    <citation type="journal article" date="2018" name="Plant J.">
        <title>The Sorghum bicolor reference genome: improved assembly, gene annotations, a transcriptome atlas, and signatures of genome organization.</title>
        <authorList>
            <person name="McCormick R.F."/>
            <person name="Truong S.K."/>
            <person name="Sreedasyam A."/>
            <person name="Jenkins J."/>
            <person name="Shu S."/>
            <person name="Sims D."/>
            <person name="Kennedy M."/>
            <person name="Amirebrahimi M."/>
            <person name="Weers B.D."/>
            <person name="McKinley B."/>
            <person name="Mattison A."/>
            <person name="Morishige D.T."/>
            <person name="Grimwood J."/>
            <person name="Schmutz J."/>
            <person name="Mullet J.E."/>
        </authorList>
    </citation>
    <scope>NUCLEOTIDE SEQUENCE [LARGE SCALE GENOMIC DNA]</scope>
    <source>
        <strain evidence="6">cv. BTx623</strain>
    </source>
</reference>
<dbReference type="STRING" id="4558.A0A1B6QR25"/>